<dbReference type="InterPro" id="IPR051807">
    <property type="entry name" value="Sec-metab_biosynth-assoc"/>
</dbReference>
<dbReference type="SUPFAM" id="SSF54909">
    <property type="entry name" value="Dimeric alpha+beta barrel"/>
    <property type="match status" value="1"/>
</dbReference>
<proteinExistence type="predicted"/>
<dbReference type="PANTHER" id="PTHR33606:SF3">
    <property type="entry name" value="PROTEIN YCII"/>
    <property type="match status" value="1"/>
</dbReference>
<evidence type="ECO:0000313" key="2">
    <source>
        <dbReference type="Proteomes" id="UP000245884"/>
    </source>
</evidence>
<evidence type="ECO:0000313" key="1">
    <source>
        <dbReference type="EMBL" id="PWN29287.1"/>
    </source>
</evidence>
<keyword evidence="2" id="KW-1185">Reference proteome</keyword>
<name>A0A316UVF5_9BASI</name>
<dbReference type="RefSeq" id="XP_025363899.1">
    <property type="nucleotide sequence ID" value="XM_025504134.1"/>
</dbReference>
<protein>
    <recommendedName>
        <fullName evidence="3">YCII-related domain-containing protein</fullName>
    </recommendedName>
</protein>
<evidence type="ECO:0008006" key="3">
    <source>
        <dbReference type="Google" id="ProtNLM"/>
    </source>
</evidence>
<feature type="non-terminal residue" evidence="1">
    <location>
        <position position="1"/>
    </location>
</feature>
<dbReference type="AlphaFoldDB" id="A0A316UVF5"/>
<dbReference type="Proteomes" id="UP000245884">
    <property type="component" value="Unassembled WGS sequence"/>
</dbReference>
<reference evidence="1 2" key="1">
    <citation type="journal article" date="2018" name="Mol. Biol. Evol.">
        <title>Broad Genomic Sampling Reveals a Smut Pathogenic Ancestry of the Fungal Clade Ustilaginomycotina.</title>
        <authorList>
            <person name="Kijpornyongpan T."/>
            <person name="Mondo S.J."/>
            <person name="Barry K."/>
            <person name="Sandor L."/>
            <person name="Lee J."/>
            <person name="Lipzen A."/>
            <person name="Pangilinan J."/>
            <person name="LaButti K."/>
            <person name="Hainaut M."/>
            <person name="Henrissat B."/>
            <person name="Grigoriev I.V."/>
            <person name="Spatafora J.W."/>
            <person name="Aime M.C."/>
        </authorList>
    </citation>
    <scope>NUCLEOTIDE SEQUENCE [LARGE SCALE GENOMIC DNA]</scope>
    <source>
        <strain evidence="1 2">MCA 5214</strain>
    </source>
</reference>
<gene>
    <name evidence="1" type="ORF">BDZ90DRAFT_212233</name>
</gene>
<dbReference type="OrthoDB" id="5519740at2759"/>
<dbReference type="Gene3D" id="3.30.70.1060">
    <property type="entry name" value="Dimeric alpha+beta barrel"/>
    <property type="match status" value="1"/>
</dbReference>
<dbReference type="EMBL" id="KZ819663">
    <property type="protein sequence ID" value="PWN29287.1"/>
    <property type="molecule type" value="Genomic_DNA"/>
</dbReference>
<feature type="non-terminal residue" evidence="1">
    <location>
        <position position="169"/>
    </location>
</feature>
<dbReference type="GeneID" id="37025957"/>
<dbReference type="PANTHER" id="PTHR33606">
    <property type="entry name" value="PROTEIN YCII"/>
    <property type="match status" value="1"/>
</dbReference>
<sequence>AMFRPRLTTFASAAAAASSSPSSLMLRRTLLTTASLRGPWSDPLPSSSSSSTPLKHYIILAEDVTENGEGLRRRLSVRSQHLADAREGKESGRIELGGGLLGVDHAEVGKDGPAQHLKGSLFVVLGESIADVRSRLEQDVYFSSGAFDPSKIRIFPFLKASLGSSPAGA</sequence>
<organism evidence="1 2">
    <name type="scientific">Jaminaea rosea</name>
    <dbReference type="NCBI Taxonomy" id="1569628"/>
    <lineage>
        <taxon>Eukaryota</taxon>
        <taxon>Fungi</taxon>
        <taxon>Dikarya</taxon>
        <taxon>Basidiomycota</taxon>
        <taxon>Ustilaginomycotina</taxon>
        <taxon>Exobasidiomycetes</taxon>
        <taxon>Microstromatales</taxon>
        <taxon>Microstromatales incertae sedis</taxon>
        <taxon>Jaminaea</taxon>
    </lineage>
</organism>
<accession>A0A316UVF5</accession>
<dbReference type="InterPro" id="IPR011008">
    <property type="entry name" value="Dimeric_a/b-barrel"/>
</dbReference>